<evidence type="ECO:0000256" key="8">
    <source>
        <dbReference type="SAM" id="SignalP"/>
    </source>
</evidence>
<dbReference type="Proteomes" id="UP000790347">
    <property type="component" value="Unassembled WGS sequence"/>
</dbReference>
<dbReference type="InterPro" id="IPR000668">
    <property type="entry name" value="Peptidase_C1A_C"/>
</dbReference>
<evidence type="ECO:0000256" key="4">
    <source>
        <dbReference type="ARBA" id="ARBA00022801"/>
    </source>
</evidence>
<sequence>MLKSIILFATFVSITLAQPELASLEADGFLTDEYIDYLNNIKSSTWKAGRNFNKHINTDYVRGLLGSLDQTLPLETSLPTKYVSNIDTKSIPENFDSRTQWPKCKTIKQIRDQGTCGSCWAFGAVEAISDRICIATNGTTDVMISAEELLSCCRNCGYGCKGGWTLPAWSYWVSNGLVSGGLYGTSDTCEPYTIQPCEHHTTGPLPECSQLGESRTPRCKQQCVSGYTKSFQQDKHYGQKAYNVIRMQSQIQHEIMTNGPVEAGYIVYSDFVNYKSGVYQRHSSQTLGGHAIKILGWGVENGTPYWLCANSWNTRWGDEGFFKIRRGTNECGIESNIVAGIPRTN</sequence>
<dbReference type="CDD" id="cd02620">
    <property type="entry name" value="Peptidase_C1A_CathepsinB"/>
    <property type="match status" value="1"/>
</dbReference>
<organism evidence="10 11">
    <name type="scientific">Dermatophagoides farinae</name>
    <name type="common">American house dust mite</name>
    <dbReference type="NCBI Taxonomy" id="6954"/>
    <lineage>
        <taxon>Eukaryota</taxon>
        <taxon>Metazoa</taxon>
        <taxon>Ecdysozoa</taxon>
        <taxon>Arthropoda</taxon>
        <taxon>Chelicerata</taxon>
        <taxon>Arachnida</taxon>
        <taxon>Acari</taxon>
        <taxon>Acariformes</taxon>
        <taxon>Sarcoptiformes</taxon>
        <taxon>Astigmata</taxon>
        <taxon>Psoroptidia</taxon>
        <taxon>Analgoidea</taxon>
        <taxon>Pyroglyphidae</taxon>
        <taxon>Dermatophagoidinae</taxon>
        <taxon>Dermatophagoides</taxon>
    </lineage>
</organism>
<dbReference type="InterPro" id="IPR025661">
    <property type="entry name" value="Pept_asp_AS"/>
</dbReference>
<comment type="similarity">
    <text evidence="1">Belongs to the peptidase C1 family.</text>
</comment>
<evidence type="ECO:0000256" key="7">
    <source>
        <dbReference type="ARBA" id="ARBA00023157"/>
    </source>
</evidence>
<dbReference type="GO" id="GO:0006508">
    <property type="term" value="P:proteolysis"/>
    <property type="evidence" value="ECO:0007669"/>
    <property type="project" value="UniProtKB-KW"/>
</dbReference>
<proteinExistence type="inferred from homology"/>
<dbReference type="InterPro" id="IPR012599">
    <property type="entry name" value="Propeptide_C1A"/>
</dbReference>
<evidence type="ECO:0000313" key="10">
    <source>
        <dbReference type="EMBL" id="KAH9520464.1"/>
    </source>
</evidence>
<dbReference type="PROSITE" id="PS00139">
    <property type="entry name" value="THIOL_PROTEASE_CYS"/>
    <property type="match status" value="1"/>
</dbReference>
<keyword evidence="2" id="KW-0645">Protease</keyword>
<dbReference type="Pfam" id="PF08127">
    <property type="entry name" value="Propeptide_C1"/>
    <property type="match status" value="1"/>
</dbReference>
<feature type="signal peptide" evidence="8">
    <location>
        <begin position="1"/>
        <end position="17"/>
    </location>
</feature>
<dbReference type="PANTHER" id="PTHR12411">
    <property type="entry name" value="CYSTEINE PROTEASE FAMILY C1-RELATED"/>
    <property type="match status" value="1"/>
</dbReference>
<dbReference type="PROSITE" id="PS00639">
    <property type="entry name" value="THIOL_PROTEASE_HIS"/>
    <property type="match status" value="1"/>
</dbReference>
<keyword evidence="3 8" id="KW-0732">Signal</keyword>
<feature type="chain" id="PRO_5037019059" description="Peptidase C1A papain C-terminal domain-containing protein" evidence="8">
    <location>
        <begin position="18"/>
        <end position="345"/>
    </location>
</feature>
<evidence type="ECO:0000259" key="9">
    <source>
        <dbReference type="SMART" id="SM00645"/>
    </source>
</evidence>
<reference evidence="10" key="2">
    <citation type="journal article" date="2022" name="Res Sq">
        <title>Comparative Genomics Reveals Insights into the Divergent Evolution of Astigmatic Mites and Household Pest Adaptations.</title>
        <authorList>
            <person name="Xiong Q."/>
            <person name="Wan A.T.-Y."/>
            <person name="Liu X.-Y."/>
            <person name="Fung C.S.-H."/>
            <person name="Xiao X."/>
            <person name="Malainual N."/>
            <person name="Hou J."/>
            <person name="Wang L."/>
            <person name="Wang M."/>
            <person name="Yang K."/>
            <person name="Cui Y."/>
            <person name="Leung E."/>
            <person name="Nong W."/>
            <person name="Shin S.-K."/>
            <person name="Au S."/>
            <person name="Jeong K.Y."/>
            <person name="Chew F.T."/>
            <person name="Hui J."/>
            <person name="Leung T.F."/>
            <person name="Tungtrongchitr A."/>
            <person name="Zhong N."/>
            <person name="Liu Z."/>
            <person name="Tsui S."/>
        </authorList>
    </citation>
    <scope>NUCLEOTIDE SEQUENCE</scope>
    <source>
        <strain evidence="10">Derf</strain>
        <tissue evidence="10">Whole organism</tissue>
    </source>
</reference>
<keyword evidence="7" id="KW-1015">Disulfide bond</keyword>
<dbReference type="Gene3D" id="3.90.70.10">
    <property type="entry name" value="Cysteine proteinases"/>
    <property type="match status" value="1"/>
</dbReference>
<evidence type="ECO:0000256" key="3">
    <source>
        <dbReference type="ARBA" id="ARBA00022729"/>
    </source>
</evidence>
<dbReference type="PROSITE" id="PS00640">
    <property type="entry name" value="THIOL_PROTEASE_ASN"/>
    <property type="match status" value="1"/>
</dbReference>
<evidence type="ECO:0000256" key="1">
    <source>
        <dbReference type="ARBA" id="ARBA00008455"/>
    </source>
</evidence>
<protein>
    <recommendedName>
        <fullName evidence="9">Peptidase C1A papain C-terminal domain-containing protein</fullName>
    </recommendedName>
</protein>
<keyword evidence="4" id="KW-0378">Hydrolase</keyword>
<dbReference type="EMBL" id="ASGP02000002">
    <property type="protein sequence ID" value="KAH9520464.1"/>
    <property type="molecule type" value="Genomic_DNA"/>
</dbReference>
<evidence type="ECO:0000256" key="2">
    <source>
        <dbReference type="ARBA" id="ARBA00022670"/>
    </source>
</evidence>
<accession>A0A922L590</accession>
<reference evidence="10" key="1">
    <citation type="submission" date="2013-05" db="EMBL/GenBank/DDBJ databases">
        <authorList>
            <person name="Yim A.K.Y."/>
            <person name="Chan T.F."/>
            <person name="Ji K.M."/>
            <person name="Liu X.Y."/>
            <person name="Zhou J.W."/>
            <person name="Li R.Q."/>
            <person name="Yang K.Y."/>
            <person name="Li J."/>
            <person name="Li M."/>
            <person name="Law P.T.W."/>
            <person name="Wu Y.L."/>
            <person name="Cai Z.L."/>
            <person name="Qin H."/>
            <person name="Bao Y."/>
            <person name="Leung R.K.K."/>
            <person name="Ng P.K.S."/>
            <person name="Zou J."/>
            <person name="Zhong X.J."/>
            <person name="Ran P.X."/>
            <person name="Zhong N.S."/>
            <person name="Liu Z.G."/>
            <person name="Tsui S.K.W."/>
        </authorList>
    </citation>
    <scope>NUCLEOTIDE SEQUENCE</scope>
    <source>
        <strain evidence="10">Derf</strain>
        <tissue evidence="10">Whole organism</tissue>
    </source>
</reference>
<feature type="domain" description="Peptidase C1A papain C-terminal" evidence="9">
    <location>
        <begin position="91"/>
        <end position="341"/>
    </location>
</feature>
<gene>
    <name evidence="10" type="ORF">DERF_004173</name>
</gene>
<dbReference type="InterPro" id="IPR000169">
    <property type="entry name" value="Pept_cys_AS"/>
</dbReference>
<dbReference type="Pfam" id="PF00112">
    <property type="entry name" value="Peptidase_C1"/>
    <property type="match status" value="1"/>
</dbReference>
<comment type="caution">
    <text evidence="10">The sequence shown here is derived from an EMBL/GenBank/DDBJ whole genome shotgun (WGS) entry which is preliminary data.</text>
</comment>
<dbReference type="PRINTS" id="PR00705">
    <property type="entry name" value="PAPAIN"/>
</dbReference>
<dbReference type="InterPro" id="IPR013128">
    <property type="entry name" value="Peptidase_C1A"/>
</dbReference>
<dbReference type="InterPro" id="IPR025660">
    <property type="entry name" value="Pept_his_AS"/>
</dbReference>
<keyword evidence="5" id="KW-0788">Thiol protease</keyword>
<dbReference type="FunFam" id="3.90.70.10:FF:000031">
    <property type="entry name" value="Cathepsin B"/>
    <property type="match status" value="1"/>
</dbReference>
<dbReference type="SMART" id="SM00645">
    <property type="entry name" value="Pept_C1"/>
    <property type="match status" value="1"/>
</dbReference>
<dbReference type="GO" id="GO:0004197">
    <property type="term" value="F:cysteine-type endopeptidase activity"/>
    <property type="evidence" value="ECO:0007669"/>
    <property type="project" value="InterPro"/>
</dbReference>
<dbReference type="AlphaFoldDB" id="A0A922L590"/>
<dbReference type="InterPro" id="IPR038765">
    <property type="entry name" value="Papain-like_cys_pep_sf"/>
</dbReference>
<dbReference type="SUPFAM" id="SSF54001">
    <property type="entry name" value="Cysteine proteinases"/>
    <property type="match status" value="1"/>
</dbReference>
<evidence type="ECO:0000313" key="11">
    <source>
        <dbReference type="Proteomes" id="UP000790347"/>
    </source>
</evidence>
<evidence type="ECO:0000256" key="6">
    <source>
        <dbReference type="ARBA" id="ARBA00023145"/>
    </source>
</evidence>
<evidence type="ECO:0000256" key="5">
    <source>
        <dbReference type="ARBA" id="ARBA00022807"/>
    </source>
</evidence>
<keyword evidence="6" id="KW-0865">Zymogen</keyword>
<keyword evidence="11" id="KW-1185">Reference proteome</keyword>
<name>A0A922L590_DERFA</name>